<evidence type="ECO:0000256" key="7">
    <source>
        <dbReference type="ARBA" id="ARBA00023242"/>
    </source>
</evidence>
<evidence type="ECO:0000256" key="5">
    <source>
        <dbReference type="ARBA" id="ARBA00022705"/>
    </source>
</evidence>
<evidence type="ECO:0000313" key="13">
    <source>
        <dbReference type="Ensembl" id="ENSCMMP00000011568.1"/>
    </source>
</evidence>
<dbReference type="GO" id="GO:0006270">
    <property type="term" value="P:DNA replication initiation"/>
    <property type="evidence" value="ECO:0007669"/>
    <property type="project" value="TreeGrafter"/>
</dbReference>
<dbReference type="InterPro" id="IPR045667">
    <property type="entry name" value="ORC3_N"/>
</dbReference>
<evidence type="ECO:0000259" key="10">
    <source>
        <dbReference type="Pfam" id="PF07034"/>
    </source>
</evidence>
<evidence type="ECO:0000313" key="14">
    <source>
        <dbReference type="Proteomes" id="UP000694556"/>
    </source>
</evidence>
<sequence>AHLSPCSIFWYEDRPEGQKTQIEEDLNKQLFDNLVSFLRRSHSEFQEKTTEWNCQMKSREIPTAALVLGVNVTDHDLTFRSLSEVLQNRVTPYVALLQAKDCPGIKNLMQKLLGQLMNCYVDQNMYKICRKKSAMSLWSIITLYTCDSIFLFYYFETPSKKRTSSRHWQSPPVVVIFKDMESFTTKVLQDFIVISSQHIHELPLVLVFGIATSPMIIHGLLPHSVSSLLCIELFQSLSCKEHLSTIIDKVLLTTQFPLKLSEKVLQVLINIFLYHDFSVQNFIKGFQLCIVEHFYTQPLSVLCCHQEEVKKRINSLSHNQCENIRRLPSFRRYVENQPSEKQIALLTTDGFLKETVQQLLDDLNVYHENYFPVLRCLHVFTSSLPKYPLGKQIRELHCACLENRVWETEEYESFLQLARMLNKCDLVTMLQKCVEILVSSPGKEFDKTVEKLKEFLTQFQKLEGGCALSYVPLQIKLKLFYNGTNGYHFLWYILTLLELKESRRSKKLTKFEMLRFEVVDYIDSVVRNYLVPADHKTLHEIVYFNTASVLREHLNAAPRVALHTALNNPYCYLKSQALRSDGGSISNKAPDICIVYKLHLECGRLINLVDWLEAFSTVVTAVEGPNADAPSSDQVDDVIHARFIRAVSELELLGFIKPSKQKTDHVARLTWGGC</sequence>
<comment type="similarity">
    <text evidence="2">Belongs to the ORC3 family.</text>
</comment>
<dbReference type="Pfam" id="PF18137">
    <property type="entry name" value="WHD_ORC"/>
    <property type="match status" value="1"/>
</dbReference>
<organism evidence="13 14">
    <name type="scientific">Cairina moschata</name>
    <name type="common">Muscovy duck</name>
    <dbReference type="NCBI Taxonomy" id="8855"/>
    <lineage>
        <taxon>Eukaryota</taxon>
        <taxon>Metazoa</taxon>
        <taxon>Chordata</taxon>
        <taxon>Craniata</taxon>
        <taxon>Vertebrata</taxon>
        <taxon>Euteleostomi</taxon>
        <taxon>Archelosauria</taxon>
        <taxon>Archosauria</taxon>
        <taxon>Dinosauria</taxon>
        <taxon>Saurischia</taxon>
        <taxon>Theropoda</taxon>
        <taxon>Coelurosauria</taxon>
        <taxon>Aves</taxon>
        <taxon>Neognathae</taxon>
        <taxon>Galloanserae</taxon>
        <taxon>Anseriformes</taxon>
        <taxon>Anatidae</taxon>
        <taxon>Anatinae</taxon>
        <taxon>Cairina</taxon>
    </lineage>
</organism>
<evidence type="ECO:0000256" key="8">
    <source>
        <dbReference type="ARBA" id="ARBA00026084"/>
    </source>
</evidence>
<accession>A0A8C3GI89</accession>
<dbReference type="InterPro" id="IPR040855">
    <property type="entry name" value="ORC_WH_C"/>
</dbReference>
<keyword evidence="7" id="KW-0539">Nucleus</keyword>
<dbReference type="InterPro" id="IPR045663">
    <property type="entry name" value="ORC3_ins"/>
</dbReference>
<dbReference type="GO" id="GO:0005664">
    <property type="term" value="C:nuclear origin of replication recognition complex"/>
    <property type="evidence" value="ECO:0007669"/>
    <property type="project" value="InterPro"/>
</dbReference>
<comment type="function">
    <text evidence="9">Component of the origin recognition complex (ORC) that binds origins of replication. DNA-binding is ATP-dependent. The specific DNA sequences that define origins of replication have not been identified yet. ORC is required to assemble the pre-replication complex necessary to initiate DNA replication. Binds histone H3 and H4 trimethylation marks H3K9me3, H3K27me3 and H4K20me3.</text>
</comment>
<dbReference type="GO" id="GO:0005656">
    <property type="term" value="C:nuclear pre-replicative complex"/>
    <property type="evidence" value="ECO:0007669"/>
    <property type="project" value="TreeGrafter"/>
</dbReference>
<dbReference type="GO" id="GO:0003688">
    <property type="term" value="F:DNA replication origin binding"/>
    <property type="evidence" value="ECO:0007669"/>
    <property type="project" value="TreeGrafter"/>
</dbReference>
<dbReference type="CDD" id="cd20704">
    <property type="entry name" value="Orc3"/>
    <property type="match status" value="1"/>
</dbReference>
<keyword evidence="4" id="KW-0597">Phosphoprotein</keyword>
<evidence type="ECO:0000259" key="12">
    <source>
        <dbReference type="Pfam" id="PF19675"/>
    </source>
</evidence>
<feature type="domain" description="Origin recognition complex subunit 3 N-terminal" evidence="10">
    <location>
        <begin position="19"/>
        <end position="302"/>
    </location>
</feature>
<dbReference type="AlphaFoldDB" id="A0A8C3GI89"/>
<dbReference type="PANTHER" id="PTHR12748:SF0">
    <property type="entry name" value="ORIGIN RECOGNITION COMPLEX SUBUNIT 3"/>
    <property type="match status" value="1"/>
</dbReference>
<comment type="subcellular location">
    <subcellularLocation>
        <location evidence="1">Nucleus</location>
    </subcellularLocation>
</comment>
<reference evidence="13" key="1">
    <citation type="submission" date="2018-09" db="EMBL/GenBank/DDBJ databases">
        <title>Common duck and Muscovy duck high density SNP chip.</title>
        <authorList>
            <person name="Vignal A."/>
            <person name="Thebault N."/>
            <person name="Warren W.C."/>
        </authorList>
    </citation>
    <scope>NUCLEOTIDE SEQUENCE [LARGE SCALE GENOMIC DNA]</scope>
</reference>
<dbReference type="InterPro" id="IPR020795">
    <property type="entry name" value="ORC3"/>
</dbReference>
<proteinExistence type="inferred from homology"/>
<dbReference type="Pfam" id="PF07034">
    <property type="entry name" value="ORC3_N"/>
    <property type="match status" value="1"/>
</dbReference>
<reference evidence="13" key="2">
    <citation type="submission" date="2025-08" db="UniProtKB">
        <authorList>
            <consortium name="Ensembl"/>
        </authorList>
    </citation>
    <scope>IDENTIFICATION</scope>
</reference>
<evidence type="ECO:0000256" key="2">
    <source>
        <dbReference type="ARBA" id="ARBA00010977"/>
    </source>
</evidence>
<keyword evidence="6" id="KW-0238">DNA-binding</keyword>
<name>A0A8C3GI89_CAIMO</name>
<dbReference type="Pfam" id="PF19675">
    <property type="entry name" value="ORC3_ins"/>
    <property type="match status" value="1"/>
</dbReference>
<keyword evidence="5" id="KW-0235">DNA replication</keyword>
<comment type="subunit">
    <text evidence="8">Component of ORC, a complex composed of at least 6 subunits: ORC1, ORC2, ORC3, ORC4, ORC5 and ORC6. ORC is regulated in a cell-cycle dependent manner. It is sequentially assembled at the exit from anaphase of mitosis and disassembled as cells enter S phase.</text>
</comment>
<evidence type="ECO:0000256" key="3">
    <source>
        <dbReference type="ARBA" id="ARBA00019085"/>
    </source>
</evidence>
<evidence type="ECO:0000256" key="9">
    <source>
        <dbReference type="ARBA" id="ARBA00045241"/>
    </source>
</evidence>
<dbReference type="Proteomes" id="UP000694556">
    <property type="component" value="Chromosome 3"/>
</dbReference>
<dbReference type="GO" id="GO:0031261">
    <property type="term" value="C:DNA replication preinitiation complex"/>
    <property type="evidence" value="ECO:0007669"/>
    <property type="project" value="TreeGrafter"/>
</dbReference>
<evidence type="ECO:0000256" key="4">
    <source>
        <dbReference type="ARBA" id="ARBA00022553"/>
    </source>
</evidence>
<evidence type="ECO:0000256" key="6">
    <source>
        <dbReference type="ARBA" id="ARBA00023125"/>
    </source>
</evidence>
<evidence type="ECO:0000256" key="1">
    <source>
        <dbReference type="ARBA" id="ARBA00004123"/>
    </source>
</evidence>
<dbReference type="PANTHER" id="PTHR12748">
    <property type="entry name" value="ORIGIN RECOGNITION COMPLEX SUBUNIT 3"/>
    <property type="match status" value="1"/>
</dbReference>
<evidence type="ECO:0000259" key="11">
    <source>
        <dbReference type="Pfam" id="PF18137"/>
    </source>
</evidence>
<dbReference type="Ensembl" id="ENSCMMT00000012731.1">
    <property type="protein sequence ID" value="ENSCMMP00000011568.1"/>
    <property type="gene ID" value="ENSCMMG00000006509.1"/>
</dbReference>
<feature type="domain" description="Origin recognition complex subunit 3 winged helix C-terminal" evidence="11">
    <location>
        <begin position="559"/>
        <end position="671"/>
    </location>
</feature>
<protein>
    <recommendedName>
        <fullName evidence="3">Origin recognition complex subunit 3</fullName>
    </recommendedName>
</protein>
<feature type="domain" description="Origin recognition complex subunit 3 insertion" evidence="12">
    <location>
        <begin position="313"/>
        <end position="547"/>
    </location>
</feature>
<reference evidence="13" key="3">
    <citation type="submission" date="2025-09" db="UniProtKB">
        <authorList>
            <consortium name="Ensembl"/>
        </authorList>
    </citation>
    <scope>IDENTIFICATION</scope>
</reference>
<keyword evidence="14" id="KW-1185">Reference proteome</keyword>